<dbReference type="SUPFAM" id="SSF46565">
    <property type="entry name" value="Chaperone J-domain"/>
    <property type="match status" value="1"/>
</dbReference>
<evidence type="ECO:0000313" key="2">
    <source>
        <dbReference type="EMBL" id="EXC23286.1"/>
    </source>
</evidence>
<dbReference type="PANTHER" id="PTHR44137:SF13">
    <property type="entry name" value="CHAPERONE DNAJ-DOMAIN SUPERFAMILY PROTEIN"/>
    <property type="match status" value="1"/>
</dbReference>
<dbReference type="Pfam" id="PF00226">
    <property type="entry name" value="DnaJ"/>
    <property type="match status" value="1"/>
</dbReference>
<organism evidence="2 3">
    <name type="scientific">Morus notabilis</name>
    <dbReference type="NCBI Taxonomy" id="981085"/>
    <lineage>
        <taxon>Eukaryota</taxon>
        <taxon>Viridiplantae</taxon>
        <taxon>Streptophyta</taxon>
        <taxon>Embryophyta</taxon>
        <taxon>Tracheophyta</taxon>
        <taxon>Spermatophyta</taxon>
        <taxon>Magnoliopsida</taxon>
        <taxon>eudicotyledons</taxon>
        <taxon>Gunneridae</taxon>
        <taxon>Pentapetalae</taxon>
        <taxon>rosids</taxon>
        <taxon>fabids</taxon>
        <taxon>Rosales</taxon>
        <taxon>Moraceae</taxon>
        <taxon>Moreae</taxon>
        <taxon>Morus</taxon>
    </lineage>
</organism>
<dbReference type="KEGG" id="mnt:21388712"/>
<dbReference type="InterPro" id="IPR018253">
    <property type="entry name" value="DnaJ_domain_CS"/>
</dbReference>
<dbReference type="EMBL" id="KE345992">
    <property type="protein sequence ID" value="EXC23286.1"/>
    <property type="molecule type" value="Genomic_DNA"/>
</dbReference>
<dbReference type="SMART" id="SM00271">
    <property type="entry name" value="DnaJ"/>
    <property type="match status" value="1"/>
</dbReference>
<dbReference type="AlphaFoldDB" id="W9SDA9"/>
<dbReference type="CDD" id="cd06257">
    <property type="entry name" value="DnaJ"/>
    <property type="match status" value="1"/>
</dbReference>
<proteinExistence type="predicted"/>
<dbReference type="Gene3D" id="1.10.287.110">
    <property type="entry name" value="DnaJ domain"/>
    <property type="match status" value="1"/>
</dbReference>
<keyword evidence="3" id="KW-1185">Reference proteome</keyword>
<reference evidence="3" key="1">
    <citation type="submission" date="2013-01" db="EMBL/GenBank/DDBJ databases">
        <title>Draft Genome Sequence of a Mulberry Tree, Morus notabilis C.K. Schneid.</title>
        <authorList>
            <person name="He N."/>
            <person name="Zhao S."/>
        </authorList>
    </citation>
    <scope>NUCLEOTIDE SEQUENCE</scope>
</reference>
<accession>W9SDA9</accession>
<dbReference type="OrthoDB" id="10250354at2759"/>
<dbReference type="InterPro" id="IPR036869">
    <property type="entry name" value="J_dom_sf"/>
</dbReference>
<evidence type="ECO:0000313" key="3">
    <source>
        <dbReference type="Proteomes" id="UP000030645"/>
    </source>
</evidence>
<dbReference type="STRING" id="981085.W9SDA9"/>
<protein>
    <submittedName>
        <fullName evidence="2">Chaperone protein dnaJ 49</fullName>
    </submittedName>
</protein>
<dbReference type="PROSITE" id="PS50076">
    <property type="entry name" value="DNAJ_2"/>
    <property type="match status" value="1"/>
</dbReference>
<name>W9SDA9_9ROSA</name>
<dbReference type="Proteomes" id="UP000030645">
    <property type="component" value="Unassembled WGS sequence"/>
</dbReference>
<dbReference type="PRINTS" id="PR00625">
    <property type="entry name" value="JDOMAIN"/>
</dbReference>
<gene>
    <name evidence="2" type="ORF">L484_005235</name>
</gene>
<feature type="domain" description="J" evidence="1">
    <location>
        <begin position="45"/>
        <end position="109"/>
    </location>
</feature>
<sequence>MGKMGQESDIKSQLVAQICSISSRSNACVHRHLFNRPKSSPTFIDWYLLLGVGEEAGIDVIRKRYHKLALQLHPDKNKHPKAEIAFKLVSEAYACLSDSAQRKAFDLERWRNFCFECIANPTNSNTPKHKAWSAAPTRSKSHRILRGLKDIRDRFREETRVIENCLRANAAASRKERESSLFPPPDCIFRSNSQRAASHKESPIFNPSDYKFEGYPHVRNRVYKKPDNLWFLQTGNILNCEARGKCDTPIFEVRSDRGIFKSKSACVHS</sequence>
<dbReference type="PROSITE" id="PS00636">
    <property type="entry name" value="DNAJ_1"/>
    <property type="match status" value="1"/>
</dbReference>
<dbReference type="InterPro" id="IPR001623">
    <property type="entry name" value="DnaJ_domain"/>
</dbReference>
<dbReference type="PANTHER" id="PTHR44137">
    <property type="entry name" value="BNAC03G44070D PROTEIN"/>
    <property type="match status" value="1"/>
</dbReference>
<dbReference type="eggNOG" id="KOG0714">
    <property type="taxonomic scope" value="Eukaryota"/>
</dbReference>
<evidence type="ECO:0000259" key="1">
    <source>
        <dbReference type="PROSITE" id="PS50076"/>
    </source>
</evidence>